<reference evidence="3 4" key="1">
    <citation type="submission" date="2019-07" db="EMBL/GenBank/DDBJ databases">
        <authorList>
            <person name="Jastrzebski P J."/>
            <person name="Paukszto L."/>
            <person name="Jastrzebski P J."/>
        </authorList>
    </citation>
    <scope>NUCLEOTIDE SEQUENCE [LARGE SCALE GENOMIC DNA]</scope>
    <source>
        <strain evidence="3 4">WMS-il1</strain>
    </source>
</reference>
<accession>A0A564XZF4</accession>
<name>A0A564XZF4_HYMDI</name>
<dbReference type="Proteomes" id="UP000321570">
    <property type="component" value="Unassembled WGS sequence"/>
</dbReference>
<dbReference type="EMBL" id="CABIJS010000033">
    <property type="protein sequence ID" value="VUZ40425.1"/>
    <property type="molecule type" value="Genomic_DNA"/>
</dbReference>
<dbReference type="PROSITE" id="PS50882">
    <property type="entry name" value="YTH"/>
    <property type="match status" value="1"/>
</dbReference>
<dbReference type="InterPro" id="IPR045168">
    <property type="entry name" value="YTH_prot"/>
</dbReference>
<dbReference type="GO" id="GO:0003729">
    <property type="term" value="F:mRNA binding"/>
    <property type="evidence" value="ECO:0007669"/>
    <property type="project" value="TreeGrafter"/>
</dbReference>
<dbReference type="InterPro" id="IPR007275">
    <property type="entry name" value="YTH_domain"/>
</dbReference>
<proteinExistence type="predicted"/>
<dbReference type="CDD" id="cd21134">
    <property type="entry name" value="YTH"/>
    <property type="match status" value="1"/>
</dbReference>
<protein>
    <recommendedName>
        <fullName evidence="2">YTH domain-containing protein</fullName>
    </recommendedName>
</protein>
<dbReference type="AlphaFoldDB" id="A0A564XZF4"/>
<feature type="domain" description="YTH" evidence="2">
    <location>
        <begin position="409"/>
        <end position="544"/>
    </location>
</feature>
<dbReference type="GO" id="GO:0061157">
    <property type="term" value="P:mRNA destabilization"/>
    <property type="evidence" value="ECO:0007669"/>
    <property type="project" value="TreeGrafter"/>
</dbReference>
<dbReference type="GO" id="GO:1990247">
    <property type="term" value="F:N6-methyladenosine-containing RNA reader activity"/>
    <property type="evidence" value="ECO:0007669"/>
    <property type="project" value="TreeGrafter"/>
</dbReference>
<dbReference type="PANTHER" id="PTHR12357:SF89">
    <property type="entry name" value="YTH DOMAIN-CONTAINING FAMILY PROTEIN"/>
    <property type="match status" value="1"/>
</dbReference>
<feature type="compositionally biased region" description="Polar residues" evidence="1">
    <location>
        <begin position="363"/>
        <end position="374"/>
    </location>
</feature>
<dbReference type="GO" id="GO:0005737">
    <property type="term" value="C:cytoplasm"/>
    <property type="evidence" value="ECO:0007669"/>
    <property type="project" value="TreeGrafter"/>
</dbReference>
<dbReference type="Gene3D" id="3.10.590.10">
    <property type="entry name" value="ph1033 like domains"/>
    <property type="match status" value="1"/>
</dbReference>
<evidence type="ECO:0000259" key="2">
    <source>
        <dbReference type="PROSITE" id="PS50882"/>
    </source>
</evidence>
<feature type="region of interest" description="Disordered" evidence="1">
    <location>
        <begin position="363"/>
        <end position="386"/>
    </location>
</feature>
<evidence type="ECO:0000256" key="1">
    <source>
        <dbReference type="SAM" id="MobiDB-lite"/>
    </source>
</evidence>
<evidence type="ECO:0000313" key="3">
    <source>
        <dbReference type="EMBL" id="VUZ40425.1"/>
    </source>
</evidence>
<organism evidence="3 4">
    <name type="scientific">Hymenolepis diminuta</name>
    <name type="common">Rat tapeworm</name>
    <dbReference type="NCBI Taxonomy" id="6216"/>
    <lineage>
        <taxon>Eukaryota</taxon>
        <taxon>Metazoa</taxon>
        <taxon>Spiralia</taxon>
        <taxon>Lophotrochozoa</taxon>
        <taxon>Platyhelminthes</taxon>
        <taxon>Cestoda</taxon>
        <taxon>Eucestoda</taxon>
        <taxon>Cyclophyllidea</taxon>
        <taxon>Hymenolepididae</taxon>
        <taxon>Hymenolepis</taxon>
    </lineage>
</organism>
<keyword evidence="4" id="KW-1185">Reference proteome</keyword>
<dbReference type="Pfam" id="PF04146">
    <property type="entry name" value="YTH"/>
    <property type="match status" value="1"/>
</dbReference>
<sequence length="581" mass="64085">MYGSNENYYGTLIPPMNFDVGETRNMLSSASNRGSEQPPPPTQIPVDIATALAYQLSAAAKGQNLNGPNNNELMDRDKLNYCSVPPTGLEYPSNCYPPPQSNSSADYNAILLSRGAPGNGSNSFYPGNSWPYPNPNQEVDGVYPHPAGPGYPPGDTLQSSLYNAQFGDRVGINGSPYMMYSNGNADDLVERFNCVNLNDPMSAQQQYLFPTSSLNQNEQLIDNHWQHFVGKDRNGYPMMGSGTNRPIDRYQQDGGLAMNGDVSRAWSLLSGMKPPNNAGPNPGDICNWPVTKRSTHFVSNDLASVIVNPELSGDLMGLGYRNNRYHPRVQKNGERPLPSAPRGIIRNGVYERFKDNSNGSVVTSTNGTGENSAVTVPKPSASNGGGDSLQARLMRQINPSNFNTSPPRARFFVIKSFSEDDIHRSIKYSIWCSTEAGNKKLNAAYTEASAAGIPIYLFFSVNGSGHFCGVAEMISGVDYATRAGVWAQDKWQGQFSVKWLFVKDVSNAVLRHIHVETNDNKPVTHSRDTTEVPLEQGQQVLEIFAKYVNSTSILDDFDYYERREQQEVILLIVFCRFKVFI</sequence>
<evidence type="ECO:0000313" key="4">
    <source>
        <dbReference type="Proteomes" id="UP000321570"/>
    </source>
</evidence>
<dbReference type="PANTHER" id="PTHR12357">
    <property type="entry name" value="YTH YT521-B HOMOLOGY DOMAIN-CONTAINING"/>
    <property type="match status" value="1"/>
</dbReference>
<gene>
    <name evidence="3" type="ORF">WMSIL1_LOCUS1520</name>
</gene>